<reference evidence="2" key="2">
    <citation type="submission" date="2025-08" db="UniProtKB">
        <authorList>
            <consortium name="Ensembl"/>
        </authorList>
    </citation>
    <scope>IDENTIFICATION</scope>
</reference>
<dbReference type="OrthoDB" id="7477576at2759"/>
<dbReference type="Gene3D" id="2.40.128.20">
    <property type="match status" value="1"/>
</dbReference>
<proteinExistence type="predicted"/>
<organism evidence="2 3">
    <name type="scientific">Gopherus evgoodei</name>
    <name type="common">Goodes thornscrub tortoise</name>
    <dbReference type="NCBI Taxonomy" id="1825980"/>
    <lineage>
        <taxon>Eukaryota</taxon>
        <taxon>Metazoa</taxon>
        <taxon>Chordata</taxon>
        <taxon>Craniata</taxon>
        <taxon>Vertebrata</taxon>
        <taxon>Euteleostomi</taxon>
        <taxon>Archelosauria</taxon>
        <taxon>Testudinata</taxon>
        <taxon>Testudines</taxon>
        <taxon>Cryptodira</taxon>
        <taxon>Durocryptodira</taxon>
        <taxon>Testudinoidea</taxon>
        <taxon>Testudinidae</taxon>
        <taxon>Gopherus</taxon>
    </lineage>
</organism>
<dbReference type="AlphaFoldDB" id="A0A8C4VCW1"/>
<evidence type="ECO:0000313" key="3">
    <source>
        <dbReference type="Proteomes" id="UP000694390"/>
    </source>
</evidence>
<name>A0A8C4VCW1_9SAUR</name>
<evidence type="ECO:0000313" key="2">
    <source>
        <dbReference type="Ensembl" id="ENSGEVP00005000537.1"/>
    </source>
</evidence>
<dbReference type="Proteomes" id="UP000694390">
    <property type="component" value="Chromosome 2"/>
</dbReference>
<dbReference type="InterPro" id="IPR012674">
    <property type="entry name" value="Calycin"/>
</dbReference>
<dbReference type="GeneTree" id="ENSGT00990000212462"/>
<protein>
    <recommendedName>
        <fullName evidence="1">Cytosolic fatty-acid binding proteins domain-containing protein</fullName>
    </recommendedName>
</protein>
<dbReference type="PROSITE" id="PS00214">
    <property type="entry name" value="FABP"/>
    <property type="match status" value="1"/>
</dbReference>
<keyword evidence="3" id="KW-1185">Reference proteome</keyword>
<dbReference type="GO" id="GO:0008289">
    <property type="term" value="F:lipid binding"/>
    <property type="evidence" value="ECO:0007669"/>
    <property type="project" value="InterPro"/>
</dbReference>
<accession>A0A8C4VCW1</accession>
<feature type="domain" description="Cytosolic fatty-acid binding proteins" evidence="1">
    <location>
        <begin position="7"/>
        <end position="24"/>
    </location>
</feature>
<evidence type="ECO:0000259" key="1">
    <source>
        <dbReference type="PROSITE" id="PS00214"/>
    </source>
</evidence>
<reference evidence="2" key="1">
    <citation type="submission" date="2019-06" db="EMBL/GenBank/DDBJ databases">
        <title>G10K-VGP Goodes thornscrub tortoise genome, primary haplotype.</title>
        <authorList>
            <person name="Murphy B."/>
            <person name="Edwards T."/>
            <person name="Rhie A."/>
            <person name="Koren S."/>
            <person name="Phillippy A."/>
            <person name="Fedrigo O."/>
            <person name="Haase B."/>
            <person name="Mountcastle J."/>
            <person name="Lewin H."/>
            <person name="Damas J."/>
            <person name="Howe K."/>
            <person name="Formenti G."/>
            <person name="Myers G."/>
            <person name="Durbin R."/>
            <person name="Jarvis E.D."/>
        </authorList>
    </citation>
    <scope>NUCLEOTIDE SEQUENCE [LARGE SCALE GENOMIC DNA]</scope>
</reference>
<sequence>MCELFLGTWKLISSENFDSYMEELAHSWNPSPKVRELRCAEVGWQTDHNKESAGGWEDGCGWFNFFSLTPSSEH</sequence>
<reference evidence="2" key="3">
    <citation type="submission" date="2025-09" db="UniProtKB">
        <authorList>
            <consortium name="Ensembl"/>
        </authorList>
    </citation>
    <scope>IDENTIFICATION</scope>
</reference>
<dbReference type="Ensembl" id="ENSGEVT00005000581.1">
    <property type="protein sequence ID" value="ENSGEVP00005000537.1"/>
    <property type="gene ID" value="ENSGEVG00005000464.1"/>
</dbReference>
<dbReference type="SUPFAM" id="SSF50814">
    <property type="entry name" value="Lipocalins"/>
    <property type="match status" value="1"/>
</dbReference>
<dbReference type="InterPro" id="IPR000463">
    <property type="entry name" value="Fatty_acid-bd"/>
</dbReference>